<organism evidence="2 3">
    <name type="scientific">Asterophora parasitica</name>
    <dbReference type="NCBI Taxonomy" id="117018"/>
    <lineage>
        <taxon>Eukaryota</taxon>
        <taxon>Fungi</taxon>
        <taxon>Dikarya</taxon>
        <taxon>Basidiomycota</taxon>
        <taxon>Agaricomycotina</taxon>
        <taxon>Agaricomycetes</taxon>
        <taxon>Agaricomycetidae</taxon>
        <taxon>Agaricales</taxon>
        <taxon>Tricholomatineae</taxon>
        <taxon>Lyophyllaceae</taxon>
        <taxon>Asterophora</taxon>
    </lineage>
</organism>
<evidence type="ECO:0000313" key="3">
    <source>
        <dbReference type="Proteomes" id="UP000775547"/>
    </source>
</evidence>
<dbReference type="AlphaFoldDB" id="A0A9P7KAJ0"/>
<reference evidence="2" key="1">
    <citation type="submission" date="2020-07" db="EMBL/GenBank/DDBJ databases">
        <authorList>
            <person name="Nieuwenhuis M."/>
            <person name="Van De Peppel L.J.J."/>
        </authorList>
    </citation>
    <scope>NUCLEOTIDE SEQUENCE</scope>
    <source>
        <strain evidence="2">AP01</strain>
        <tissue evidence="2">Mycelium</tissue>
    </source>
</reference>
<feature type="compositionally biased region" description="Low complexity" evidence="1">
    <location>
        <begin position="765"/>
        <end position="775"/>
    </location>
</feature>
<accession>A0A9P7KAJ0</accession>
<evidence type="ECO:0000313" key="2">
    <source>
        <dbReference type="EMBL" id="KAG5640921.1"/>
    </source>
</evidence>
<feature type="region of interest" description="Disordered" evidence="1">
    <location>
        <begin position="396"/>
        <end position="431"/>
    </location>
</feature>
<feature type="compositionally biased region" description="Low complexity" evidence="1">
    <location>
        <begin position="882"/>
        <end position="895"/>
    </location>
</feature>
<feature type="compositionally biased region" description="Low complexity" evidence="1">
    <location>
        <begin position="508"/>
        <end position="539"/>
    </location>
</feature>
<dbReference type="Proteomes" id="UP000775547">
    <property type="component" value="Unassembled WGS sequence"/>
</dbReference>
<sequence>MVDSSIIDSDEPAPASCLASLLGIKGSLRFRPHGSTQKAHIILRRVTVSNDTSGDGETSSIMRFALFAHKRIEVKPGKELLLTVASDDGTLKDLPIMLEGDLRTADDSADARDDTKVADAEEVFVAPTAMPPKMRKAWSRKTDNTSHVMSLPARPPVTHSSIGIQVEPSYASTSTQVQPSRPYTSSQTRASVQVDPPHAIRTSTAVQTTYIDGVPLGPKVNDEAGVLLSNDIADYLSQRSLSPMDLDSPLASPVLSARESSAFSPTLVPDLIAKLELPLSQPSLASPTLSIASSNGANDMQMSPIDSNSPSHVSVSSTDTILPPSAPSSKKESSTLRHAESEPILASSGNALLISTTPNPKVTSKHAKQEIRNPFISAGFMTEFVGADKLSPHEKVVKTVPGSKIERITSKPSSSPSNPSETKLEASSPLPQVTTDVNLSRENTSQSLQITQSGVSLPSSASKPRTTKINTQAATPSSASTNSKSPRKAKVPIPPTFPQNAVAPSPAPSADSKPLSARLNVPQSSQNAVVLSSAVSSDSKPPQRTESPSIAKLEVASPPSASPAFKSPQAKLKTLPATTQNAVASSSKVVLEKSIPTQPLHHLRLMSAHIQEKSPATVTTLPASCADRTSPPPGPQAIAYIPSGRSSNPLNIRPSANLARKAIPTAPKSLTQTPTSAKKRVVVGAGWPLVKATNGTGPSATIPPPPTLPPLTLPPPPTPAAPPLECPTPTPGLPPINLSHIVSYSSPSPPPSAPPPLPDPPAPALAPASSNPPANKWKRVTGDVPVIPASIDTSIPAALPFNSIAEDKIVQVVMKGPNPLEKTLRDGTAQVASPSTTQATPLSLTASSNGRDLRNRTSDAATQPKVEVSSPVISRRDLSELTTSSTPTAARSPGTCHSLWLANFSEDATDIVIPLSTPALPATTPTATPTVSSLAHPLPAKPSLPLGQSTSSSRGVKRERPEHSPERDRDSSKRKKKRTFMWPTVGSNHSVRLVGDGELGIQRIALNSSGSHFALCCESRIFIVKLRRKSE</sequence>
<feature type="compositionally biased region" description="Polar residues" evidence="1">
    <location>
        <begin position="170"/>
        <end position="191"/>
    </location>
</feature>
<reference evidence="2" key="2">
    <citation type="submission" date="2021-10" db="EMBL/GenBank/DDBJ databases">
        <title>Phylogenomics reveals ancestral predisposition of the termite-cultivated fungus Termitomyces towards a domesticated lifestyle.</title>
        <authorList>
            <person name="Auxier B."/>
            <person name="Grum-Grzhimaylo A."/>
            <person name="Cardenas M.E."/>
            <person name="Lodge J.D."/>
            <person name="Laessoe T."/>
            <person name="Pedersen O."/>
            <person name="Smith M.E."/>
            <person name="Kuyper T.W."/>
            <person name="Franco-Molano E.A."/>
            <person name="Baroni T.J."/>
            <person name="Aanen D.K."/>
        </authorList>
    </citation>
    <scope>NUCLEOTIDE SEQUENCE</scope>
    <source>
        <strain evidence="2">AP01</strain>
        <tissue evidence="2">Mycelium</tissue>
    </source>
</reference>
<feature type="region of interest" description="Disordered" evidence="1">
    <location>
        <begin position="827"/>
        <end position="895"/>
    </location>
</feature>
<feature type="region of interest" description="Disordered" evidence="1">
    <location>
        <begin position="920"/>
        <end position="980"/>
    </location>
</feature>
<feature type="compositionally biased region" description="Low complexity" evidence="1">
    <location>
        <begin position="307"/>
        <end position="317"/>
    </location>
</feature>
<keyword evidence="3" id="KW-1185">Reference proteome</keyword>
<evidence type="ECO:0000256" key="1">
    <source>
        <dbReference type="SAM" id="MobiDB-lite"/>
    </source>
</evidence>
<feature type="compositionally biased region" description="Low complexity" evidence="1">
    <location>
        <begin position="410"/>
        <end position="420"/>
    </location>
</feature>
<feature type="region of interest" description="Disordered" evidence="1">
    <location>
        <begin position="693"/>
        <end position="777"/>
    </location>
</feature>
<gene>
    <name evidence="2" type="ORF">DXG03_006626</name>
</gene>
<feature type="compositionally biased region" description="Pro residues" evidence="1">
    <location>
        <begin position="747"/>
        <end position="764"/>
    </location>
</feature>
<feature type="compositionally biased region" description="Polar residues" evidence="1">
    <location>
        <begin position="290"/>
        <end position="306"/>
    </location>
</feature>
<feature type="compositionally biased region" description="Low complexity" evidence="1">
    <location>
        <begin position="556"/>
        <end position="567"/>
    </location>
</feature>
<name>A0A9P7KAJ0_9AGAR</name>
<proteinExistence type="predicted"/>
<feature type="compositionally biased region" description="Pro residues" evidence="1">
    <location>
        <begin position="701"/>
        <end position="734"/>
    </location>
</feature>
<feature type="compositionally biased region" description="Polar residues" evidence="1">
    <location>
        <begin position="830"/>
        <end position="850"/>
    </location>
</feature>
<feature type="compositionally biased region" description="Basic and acidic residues" evidence="1">
    <location>
        <begin position="956"/>
        <end position="971"/>
    </location>
</feature>
<protein>
    <submittedName>
        <fullName evidence="2">Uncharacterized protein</fullName>
    </submittedName>
</protein>
<feature type="region of interest" description="Disordered" evidence="1">
    <location>
        <begin position="169"/>
        <end position="194"/>
    </location>
</feature>
<feature type="compositionally biased region" description="Polar residues" evidence="1">
    <location>
        <begin position="347"/>
        <end position="362"/>
    </location>
</feature>
<dbReference type="EMBL" id="JABCKV010000447">
    <property type="protein sequence ID" value="KAG5640921.1"/>
    <property type="molecule type" value="Genomic_DNA"/>
</dbReference>
<dbReference type="OrthoDB" id="3236053at2759"/>
<feature type="compositionally biased region" description="Low complexity" evidence="1">
    <location>
        <begin position="920"/>
        <end position="935"/>
    </location>
</feature>
<feature type="compositionally biased region" description="Basic and acidic residues" evidence="1">
    <location>
        <begin position="329"/>
        <end position="341"/>
    </location>
</feature>
<feature type="region of interest" description="Disordered" evidence="1">
    <location>
        <begin position="290"/>
        <end position="368"/>
    </location>
</feature>
<feature type="region of interest" description="Disordered" evidence="1">
    <location>
        <begin position="443"/>
        <end position="567"/>
    </location>
</feature>
<comment type="caution">
    <text evidence="2">The sequence shown here is derived from an EMBL/GenBank/DDBJ whole genome shotgun (WGS) entry which is preliminary data.</text>
</comment>
<feature type="compositionally biased region" description="Polar residues" evidence="1">
    <location>
        <begin position="443"/>
        <end position="484"/>
    </location>
</feature>